<dbReference type="Proteomes" id="UP001632037">
    <property type="component" value="Unassembled WGS sequence"/>
</dbReference>
<comment type="caution">
    <text evidence="2">The sequence shown here is derived from an EMBL/GenBank/DDBJ whole genome shotgun (WGS) entry which is preliminary data.</text>
</comment>
<sequence length="146" mass="14885">MNGTAVCEEALGEVGIAEPVGDDSMNGAVGEETLDGEAGEVGNAATVPTPREPVGDDSMNGAVDEEALAEEAVEEAIPSAATAPDEEPSRVDTRPASDVNEGAAMENPTRGVHESEGGSASATMARIVVSPPGKVNKDIWRLRPAF</sequence>
<evidence type="ECO:0000313" key="2">
    <source>
        <dbReference type="EMBL" id="KAL3671598.1"/>
    </source>
</evidence>
<evidence type="ECO:0000256" key="1">
    <source>
        <dbReference type="SAM" id="MobiDB-lite"/>
    </source>
</evidence>
<gene>
    <name evidence="2" type="ORF">V7S43_003514</name>
</gene>
<feature type="compositionally biased region" description="Acidic residues" evidence="1">
    <location>
        <begin position="63"/>
        <end position="74"/>
    </location>
</feature>
<reference evidence="2 3" key="1">
    <citation type="submission" date="2024-09" db="EMBL/GenBank/DDBJ databases">
        <title>Genome sequencing and assembly of Phytophthora oleae, isolate VK10A, causative agent of rot of olive drupes.</title>
        <authorList>
            <person name="Conti Taguali S."/>
            <person name="Riolo M."/>
            <person name="La Spada F."/>
            <person name="Cacciola S.O."/>
            <person name="Dionisio G."/>
        </authorList>
    </citation>
    <scope>NUCLEOTIDE SEQUENCE [LARGE SCALE GENOMIC DNA]</scope>
    <source>
        <strain evidence="2 3">VK10A</strain>
    </source>
</reference>
<name>A0ABD3FXF3_9STRA</name>
<protein>
    <submittedName>
        <fullName evidence="2">Uncharacterized protein</fullName>
    </submittedName>
</protein>
<feature type="region of interest" description="Disordered" evidence="1">
    <location>
        <begin position="14"/>
        <end position="125"/>
    </location>
</feature>
<dbReference type="EMBL" id="JBIMZQ010000005">
    <property type="protein sequence ID" value="KAL3671598.1"/>
    <property type="molecule type" value="Genomic_DNA"/>
</dbReference>
<proteinExistence type="predicted"/>
<accession>A0ABD3FXF3</accession>
<evidence type="ECO:0000313" key="3">
    <source>
        <dbReference type="Proteomes" id="UP001632037"/>
    </source>
</evidence>
<organism evidence="2 3">
    <name type="scientific">Phytophthora oleae</name>
    <dbReference type="NCBI Taxonomy" id="2107226"/>
    <lineage>
        <taxon>Eukaryota</taxon>
        <taxon>Sar</taxon>
        <taxon>Stramenopiles</taxon>
        <taxon>Oomycota</taxon>
        <taxon>Peronosporomycetes</taxon>
        <taxon>Peronosporales</taxon>
        <taxon>Peronosporaceae</taxon>
        <taxon>Phytophthora</taxon>
    </lineage>
</organism>
<keyword evidence="3" id="KW-1185">Reference proteome</keyword>
<dbReference type="AlphaFoldDB" id="A0ABD3FXF3"/>